<reference evidence="3 4" key="1">
    <citation type="submission" date="2019-06" db="EMBL/GenBank/DDBJ databases">
        <title>Sequencing the genomes of 1000 actinobacteria strains.</title>
        <authorList>
            <person name="Klenk H.-P."/>
        </authorList>
    </citation>
    <scope>NUCLEOTIDE SEQUENCE [LARGE SCALE GENOMIC DNA]</scope>
    <source>
        <strain evidence="3 4">DSM 42059</strain>
    </source>
</reference>
<feature type="signal peptide" evidence="2">
    <location>
        <begin position="1"/>
        <end position="28"/>
    </location>
</feature>
<dbReference type="OrthoDB" id="3542350at2"/>
<dbReference type="AlphaFoldDB" id="A0A561V439"/>
<feature type="compositionally biased region" description="Polar residues" evidence="1">
    <location>
        <begin position="105"/>
        <end position="115"/>
    </location>
</feature>
<keyword evidence="2" id="KW-0732">Signal</keyword>
<proteinExistence type="predicted"/>
<feature type="chain" id="PRO_5021859599" evidence="2">
    <location>
        <begin position="29"/>
        <end position="223"/>
    </location>
</feature>
<evidence type="ECO:0000256" key="2">
    <source>
        <dbReference type="SAM" id="SignalP"/>
    </source>
</evidence>
<evidence type="ECO:0000313" key="3">
    <source>
        <dbReference type="EMBL" id="TWG06385.1"/>
    </source>
</evidence>
<organism evidence="3 4">
    <name type="scientific">Streptomyces brevispora</name>
    <dbReference type="NCBI Taxonomy" id="887462"/>
    <lineage>
        <taxon>Bacteria</taxon>
        <taxon>Bacillati</taxon>
        <taxon>Actinomycetota</taxon>
        <taxon>Actinomycetes</taxon>
        <taxon>Kitasatosporales</taxon>
        <taxon>Streptomycetaceae</taxon>
        <taxon>Streptomyces</taxon>
    </lineage>
</organism>
<feature type="region of interest" description="Disordered" evidence="1">
    <location>
        <begin position="30"/>
        <end position="115"/>
    </location>
</feature>
<protein>
    <submittedName>
        <fullName evidence="3">Uncharacterized protein</fullName>
    </submittedName>
</protein>
<name>A0A561V439_9ACTN</name>
<evidence type="ECO:0000313" key="4">
    <source>
        <dbReference type="Proteomes" id="UP000318186"/>
    </source>
</evidence>
<sequence>MGIIRRGSMGSVIALTVLAGIATAPAYAQPTRAVSADDPEPVNTAPPAEPEETELVDATDPAPEPEETVRPSKPGDTTNGEYCGPTQHIYTPTTKGSKYHKGVGPTNSNYNGTSRTARSTFTSEVTGEVGVSVSGELSTSVDVMVAKIEAKYAVNLSVKLTAKVGNSIAVDTPPKKTTNAKYGVYRLKNTGSSYTIYSNCKTTTKKTVTSYTPMKVGWYLWES</sequence>
<evidence type="ECO:0000256" key="1">
    <source>
        <dbReference type="SAM" id="MobiDB-lite"/>
    </source>
</evidence>
<gene>
    <name evidence="3" type="ORF">FHX80_114880</name>
</gene>
<dbReference type="EMBL" id="VIWW01000001">
    <property type="protein sequence ID" value="TWG06385.1"/>
    <property type="molecule type" value="Genomic_DNA"/>
</dbReference>
<accession>A0A561V439</accession>
<dbReference type="Proteomes" id="UP000318186">
    <property type="component" value="Unassembled WGS sequence"/>
</dbReference>
<comment type="caution">
    <text evidence="3">The sequence shown here is derived from an EMBL/GenBank/DDBJ whole genome shotgun (WGS) entry which is preliminary data.</text>
</comment>
<dbReference type="RefSeq" id="WP_145766173.1">
    <property type="nucleotide sequence ID" value="NZ_VIWW01000001.1"/>
</dbReference>